<dbReference type="AlphaFoldDB" id="X1NQS1"/>
<evidence type="ECO:0000313" key="1">
    <source>
        <dbReference type="EMBL" id="GAI32541.1"/>
    </source>
</evidence>
<sequence length="41" mass="4388">PSYGNILARLSKAHLHLTPPDMGRAEAGTPYVHCADVQQGD</sequence>
<accession>X1NQS1</accession>
<gene>
    <name evidence="1" type="ORF">S06H3_50652</name>
</gene>
<organism evidence="1">
    <name type="scientific">marine sediment metagenome</name>
    <dbReference type="NCBI Taxonomy" id="412755"/>
    <lineage>
        <taxon>unclassified sequences</taxon>
        <taxon>metagenomes</taxon>
        <taxon>ecological metagenomes</taxon>
    </lineage>
</organism>
<protein>
    <submittedName>
        <fullName evidence="1">Uncharacterized protein</fullName>
    </submittedName>
</protein>
<name>X1NQS1_9ZZZZ</name>
<comment type="caution">
    <text evidence="1">The sequence shown here is derived from an EMBL/GenBank/DDBJ whole genome shotgun (WGS) entry which is preliminary data.</text>
</comment>
<dbReference type="EMBL" id="BARV01032092">
    <property type="protein sequence ID" value="GAI32541.1"/>
    <property type="molecule type" value="Genomic_DNA"/>
</dbReference>
<proteinExistence type="predicted"/>
<reference evidence="1" key="1">
    <citation type="journal article" date="2014" name="Front. Microbiol.">
        <title>High frequency of phylogenetically diverse reductive dehalogenase-homologous genes in deep subseafloor sedimentary metagenomes.</title>
        <authorList>
            <person name="Kawai M."/>
            <person name="Futagami T."/>
            <person name="Toyoda A."/>
            <person name="Takaki Y."/>
            <person name="Nishi S."/>
            <person name="Hori S."/>
            <person name="Arai W."/>
            <person name="Tsubouchi T."/>
            <person name="Morono Y."/>
            <person name="Uchiyama I."/>
            <person name="Ito T."/>
            <person name="Fujiyama A."/>
            <person name="Inagaki F."/>
            <person name="Takami H."/>
        </authorList>
    </citation>
    <scope>NUCLEOTIDE SEQUENCE</scope>
    <source>
        <strain evidence="1">Expedition CK06-06</strain>
    </source>
</reference>
<feature type="non-terminal residue" evidence="1">
    <location>
        <position position="1"/>
    </location>
</feature>